<feature type="transmembrane region" description="Helical" evidence="8">
    <location>
        <begin position="1310"/>
        <end position="1329"/>
    </location>
</feature>
<evidence type="ECO:0000256" key="2">
    <source>
        <dbReference type="ARBA" id="ARBA00009671"/>
    </source>
</evidence>
<keyword evidence="13" id="KW-1185">Reference proteome</keyword>
<feature type="transmembrane region" description="Helical" evidence="8">
    <location>
        <begin position="1600"/>
        <end position="1626"/>
    </location>
</feature>
<feature type="transmembrane region" description="Helical" evidence="8">
    <location>
        <begin position="583"/>
        <end position="601"/>
    </location>
</feature>
<keyword evidence="3" id="KW-1003">Cell membrane</keyword>
<feature type="transmembrane region" description="Helical" evidence="8">
    <location>
        <begin position="699"/>
        <end position="725"/>
    </location>
</feature>
<dbReference type="InterPro" id="IPR032394">
    <property type="entry name" value="Anoct_dimer"/>
</dbReference>
<feature type="domain" description="Anoctamin transmembrane" evidence="10">
    <location>
        <begin position="1219"/>
        <end position="1800"/>
    </location>
</feature>
<reference evidence="12 13" key="1">
    <citation type="submission" date="2022-05" db="EMBL/GenBank/DDBJ databases">
        <authorList>
            <consortium name="Genoscope - CEA"/>
            <person name="William W."/>
        </authorList>
    </citation>
    <scope>NUCLEOTIDE SEQUENCE [LARGE SCALE GENOMIC DNA]</scope>
</reference>
<evidence type="ECO:0000256" key="9">
    <source>
        <dbReference type="SAM" id="MobiDB-lite"/>
    </source>
</evidence>
<gene>
    <name evidence="12" type="ORF">PMEA_00018161</name>
</gene>
<feature type="domain" description="Anoctamin dimerisation" evidence="11">
    <location>
        <begin position="983"/>
        <end position="1215"/>
    </location>
</feature>
<feature type="compositionally biased region" description="Acidic residues" evidence="9">
    <location>
        <begin position="1812"/>
        <end position="1823"/>
    </location>
</feature>
<accession>A0AAU9X5Z4</accession>
<organism evidence="12 13">
    <name type="scientific">Pocillopora meandrina</name>
    <dbReference type="NCBI Taxonomy" id="46732"/>
    <lineage>
        <taxon>Eukaryota</taxon>
        <taxon>Metazoa</taxon>
        <taxon>Cnidaria</taxon>
        <taxon>Anthozoa</taxon>
        <taxon>Hexacorallia</taxon>
        <taxon>Scleractinia</taxon>
        <taxon>Astrocoeniina</taxon>
        <taxon>Pocilloporidae</taxon>
        <taxon>Pocillopora</taxon>
    </lineage>
</organism>
<feature type="transmembrane region" description="Helical" evidence="8">
    <location>
        <begin position="1230"/>
        <end position="1257"/>
    </location>
</feature>
<feature type="transmembrane region" description="Helical" evidence="8">
    <location>
        <begin position="491"/>
        <end position="515"/>
    </location>
</feature>
<dbReference type="InterPro" id="IPR049452">
    <property type="entry name" value="Anoctamin_TM"/>
</dbReference>
<feature type="transmembrane region" description="Helical" evidence="8">
    <location>
        <begin position="410"/>
        <end position="428"/>
    </location>
</feature>
<keyword evidence="7" id="KW-0325">Glycoprotein</keyword>
<evidence type="ECO:0000313" key="13">
    <source>
        <dbReference type="Proteomes" id="UP001159428"/>
    </source>
</evidence>
<name>A0AAU9X5Z4_9CNID</name>
<evidence type="ECO:0000259" key="11">
    <source>
        <dbReference type="Pfam" id="PF16178"/>
    </source>
</evidence>
<evidence type="ECO:0000313" key="12">
    <source>
        <dbReference type="EMBL" id="CAH3137613.1"/>
    </source>
</evidence>
<dbReference type="GO" id="GO:0005254">
    <property type="term" value="F:chloride channel activity"/>
    <property type="evidence" value="ECO:0007669"/>
    <property type="project" value="TreeGrafter"/>
</dbReference>
<evidence type="ECO:0000256" key="8">
    <source>
        <dbReference type="RuleBase" id="RU280814"/>
    </source>
</evidence>
<feature type="transmembrane region" description="Helical" evidence="8">
    <location>
        <begin position="1480"/>
        <end position="1501"/>
    </location>
</feature>
<dbReference type="Proteomes" id="UP001159428">
    <property type="component" value="Unassembled WGS sequence"/>
</dbReference>
<comment type="caution">
    <text evidence="12">The sequence shown here is derived from an EMBL/GenBank/DDBJ whole genome shotgun (WGS) entry which is preliminary data.</text>
</comment>
<dbReference type="InterPro" id="IPR007632">
    <property type="entry name" value="Anoctamin"/>
</dbReference>
<evidence type="ECO:0000256" key="6">
    <source>
        <dbReference type="ARBA" id="ARBA00023136"/>
    </source>
</evidence>
<dbReference type="PANTHER" id="PTHR12308:SF84">
    <property type="entry name" value="ANOCTAMIN"/>
    <property type="match status" value="1"/>
</dbReference>
<dbReference type="Pfam" id="PF04547">
    <property type="entry name" value="Anoctamin"/>
    <property type="match status" value="2"/>
</dbReference>
<keyword evidence="6 8" id="KW-0472">Membrane</keyword>
<comment type="similarity">
    <text evidence="2 8">Belongs to the anoctamin family.</text>
</comment>
<comment type="subcellular location">
    <subcellularLocation>
        <location evidence="1">Cell membrane</location>
        <topology evidence="1">Multi-pass membrane protein</topology>
    </subcellularLocation>
    <subcellularLocation>
        <location evidence="8">Membrane</location>
        <topology evidence="8">Multi-pass membrane protein</topology>
    </subcellularLocation>
</comment>
<evidence type="ECO:0000256" key="3">
    <source>
        <dbReference type="ARBA" id="ARBA00022475"/>
    </source>
</evidence>
<feature type="domain" description="Anoctamin transmembrane" evidence="10">
    <location>
        <begin position="318"/>
        <end position="900"/>
    </location>
</feature>
<proteinExistence type="inferred from homology"/>
<evidence type="ECO:0000256" key="7">
    <source>
        <dbReference type="ARBA" id="ARBA00023180"/>
    </source>
</evidence>
<dbReference type="Pfam" id="PF16178">
    <property type="entry name" value="Anoct_dimer"/>
    <property type="match status" value="2"/>
</dbReference>
<feature type="transmembrane region" description="Helical" evidence="8">
    <location>
        <begin position="1761"/>
        <end position="1786"/>
    </location>
</feature>
<feature type="transmembrane region" description="Helical" evidence="8">
    <location>
        <begin position="861"/>
        <end position="886"/>
    </location>
</feature>
<feature type="transmembrane region" description="Helical" evidence="8">
    <location>
        <begin position="329"/>
        <end position="356"/>
    </location>
</feature>
<comment type="caution">
    <text evidence="8">Lacks conserved residue(s) required for the propagation of feature annotation.</text>
</comment>
<keyword evidence="4 8" id="KW-0812">Transmembrane</keyword>
<evidence type="ECO:0000256" key="4">
    <source>
        <dbReference type="ARBA" id="ARBA00022692"/>
    </source>
</evidence>
<evidence type="ECO:0000256" key="5">
    <source>
        <dbReference type="ARBA" id="ARBA00022989"/>
    </source>
</evidence>
<dbReference type="GO" id="GO:0046983">
    <property type="term" value="F:protein dimerization activity"/>
    <property type="evidence" value="ECO:0007669"/>
    <property type="project" value="InterPro"/>
</dbReference>
<feature type="region of interest" description="Disordered" evidence="9">
    <location>
        <begin position="1805"/>
        <end position="1838"/>
    </location>
</feature>
<evidence type="ECO:0000259" key="10">
    <source>
        <dbReference type="Pfam" id="PF04547"/>
    </source>
</evidence>
<feature type="transmembrane region" description="Helical" evidence="8">
    <location>
        <begin position="535"/>
        <end position="556"/>
    </location>
</feature>
<dbReference type="PANTHER" id="PTHR12308">
    <property type="entry name" value="ANOCTAMIN"/>
    <property type="match status" value="1"/>
</dbReference>
<protein>
    <recommendedName>
        <fullName evidence="8">Anoctamin</fullName>
    </recommendedName>
</protein>
<dbReference type="GO" id="GO:0005886">
    <property type="term" value="C:plasma membrane"/>
    <property type="evidence" value="ECO:0007669"/>
    <property type="project" value="UniProtKB-SubCell"/>
</dbReference>
<sequence length="1838" mass="212619">MEREREMVKTVFYTPEYDSDIEELKEEEDDNVTHYEDALDEINPNMSKTQLSRLLDEEEYETVSENFITDDNEGVYLSSSEPRRRIDYVLVFETCEENEEASEQSAAVALKLTTQRTYFENQLERRGLILQRQTRAIQQDTEVLRHFVLVHAPLEVLAERAESAKLKVPFLVNDTTFTSWMEYLLGSTVVTAINRRNPFKIRDASIEKNTDYFMGQFKRDHLSKYVFDRNVGENSLFPVTDRQHLLQQILHSTPFSDQPDDVGLSKLLYDGVYLACYPLHEGTHRLESGESPKNKRQQLKRDWARFGRIFKYQPYDAIKEYFGHEIGLYFAWLGFYSGMLVPLAMISLIVFLYGIISTGSHIPVHDMCNEDNRGRWYMCPLCDRQCSYWNLAPDTCIYAKLTHYFDNNGTVALAFIASIWASLFLEFWKRRQAVLAQKWHTSEFEEEEEEFRPEYLASLTEEELNPYKPDPLTGKIGPNVFKIKKFRRLGFVCNAIAFMILLVIAAMVGVVVYRAAVFAVFSSSSDEKIEQGARILTTATAGLLNLIAITILKFVYNKLAVFLTDWENHPTKTAYKDSFIRKMALFQFFNNYTSIFYIAFFKSEMIVGTPGRYRRVLGKYRLDGCSEQGCFLELAIQIAIIMVGQQIFYNITEIGIPYIMLLWKRRGQEKVGDRPQYEQDFDLSPLEQHFMFWEYLEMVLQYGFITMFVAAFPLGPLFALLNVIVEIRLDAINFLCHFRRPDAVRAEDIGAWYTVLETITKISVLVNAFVLAFTSEFIPKLVYKMVYSGQNGDPSSKGTLIGYVNNSLASIDLKTLFTWENGTQPINPTQNLNYTRDYCRYKGYHNNFYPYKRSSEYWNILAARLAFVFVFQLTVYFITAFIAWIIPDIPEELEYKKKREKELEKAIIHDHHIVAYHQRLGLLDLKFLSMLSRLLRKRKDPIMDRGSYSELSQTDGSIQGVELEVSISPLAESPADESSTSNRDHERRTDYVLVYETCKEKDEKDEESKKEAEALAQSRRSFERRLQKKGLILQHETVIAEKEPEVQRHFVLIHAPWELLASRAEDMKLKVPLQPSDVEFTSWPQSFCGRDRLEKMASWNPLIIHDATVREKADNFMGRFDKEHLTTYMNHEDKEMFFPTVDRMHIVYQILKNTRFAQDPHCLGLKRLVLDGAYIAHYPLHEGTEKLGDGDFPVNNRQRLKRDWARLGRCFKYQPYDAIKDYFGHEIGLYFAWLGFYSAMLIPLAIVALIVFLYGIITTGSHAPVQDICDEKNDGVWYMCPLCDRQCSYWNLAPTTCLYAYVTNVFDNDATVILALAASIWATLFLEFWKRREASLASEWHTSDFEEEEEPLRPEYVKSLTEEERNPFKPDPETGKIVYRASKMKQYRRYATVFSVVAFMICLVIAAIIGVVVFRAATFAILSSNPDRVIQKRARILTTGFAACINLVAITALKYAYNKLAVWLTNWENPATRSAYEDSFTWKMALFQFVNTFASIIYIAFFKSQSIVGSPGRYRRILGKYRQDGCSEQGCFLELCIQIAIIMVGQQIIGNVIEVGIPSFQLWLKRRKAGDSGDRPQYVKDHELSELEDHYLFWDYLEIVLQYGFVTMFVAAFPLAPIFALINAVLEIRVDAINFVCYHRRPRAVRVEDIGAWHGVLAAVTKIAVLMNAFILAFTSEFIPKLVYKYMFAPDRNSPGGGTLKGYINNSLAYIDLKTLYAWEPGTEPMDPTANVNYTREYCRYSGYFDSTYPYNRSKEYWNVVAARLAFVVVFQFLVYSITSLIAWAVPDVPENLKFKQERERQVVKEKLGVPSDDDDSGEDGENDADKTTDDVALVSAI</sequence>
<dbReference type="EMBL" id="CALNXJ010000031">
    <property type="protein sequence ID" value="CAH3137613.1"/>
    <property type="molecule type" value="Genomic_DNA"/>
</dbReference>
<feature type="transmembrane region" description="Helical" evidence="8">
    <location>
        <begin position="1434"/>
        <end position="1457"/>
    </location>
</feature>
<feature type="transmembrane region" description="Helical" evidence="8">
    <location>
        <begin position="1650"/>
        <end position="1674"/>
    </location>
</feature>
<feature type="transmembrane region" description="Helical" evidence="8">
    <location>
        <begin position="1390"/>
        <end position="1414"/>
    </location>
</feature>
<keyword evidence="5 8" id="KW-1133">Transmembrane helix</keyword>
<feature type="domain" description="Anoctamin dimerisation" evidence="11">
    <location>
        <begin position="83"/>
        <end position="314"/>
    </location>
</feature>
<evidence type="ECO:0000256" key="1">
    <source>
        <dbReference type="ARBA" id="ARBA00004651"/>
    </source>
</evidence>